<dbReference type="AlphaFoldDB" id="N4WY43"/>
<keyword evidence="2" id="KW-1185">Reference proteome</keyword>
<accession>N4WY43</accession>
<gene>
    <name evidence="1" type="ORF">COCC4DRAFT_64935</name>
</gene>
<proteinExistence type="predicted"/>
<protein>
    <submittedName>
        <fullName evidence="1">Uncharacterized protein</fullName>
    </submittedName>
</protein>
<reference evidence="2" key="2">
    <citation type="journal article" date="2013" name="PLoS Genet.">
        <title>Comparative genome structure, secondary metabolite, and effector coding capacity across Cochliobolus pathogens.</title>
        <authorList>
            <person name="Condon B.J."/>
            <person name="Leng Y."/>
            <person name="Wu D."/>
            <person name="Bushley K.E."/>
            <person name="Ohm R.A."/>
            <person name="Otillar R."/>
            <person name="Martin J."/>
            <person name="Schackwitz W."/>
            <person name="Grimwood J."/>
            <person name="MohdZainudin N."/>
            <person name="Xue C."/>
            <person name="Wang R."/>
            <person name="Manning V.A."/>
            <person name="Dhillon B."/>
            <person name="Tu Z.J."/>
            <person name="Steffenson B.J."/>
            <person name="Salamov A."/>
            <person name="Sun H."/>
            <person name="Lowry S."/>
            <person name="LaButti K."/>
            <person name="Han J."/>
            <person name="Copeland A."/>
            <person name="Lindquist E."/>
            <person name="Barry K."/>
            <person name="Schmutz J."/>
            <person name="Baker S.E."/>
            <person name="Ciuffetti L.M."/>
            <person name="Grigoriev I.V."/>
            <person name="Zhong S."/>
            <person name="Turgeon B.G."/>
        </authorList>
    </citation>
    <scope>NUCLEOTIDE SEQUENCE [LARGE SCALE GENOMIC DNA]</scope>
    <source>
        <strain evidence="2">C4 / ATCC 48331 / race T</strain>
    </source>
</reference>
<dbReference type="HOGENOM" id="CLU_1496049_0_0_1"/>
<evidence type="ECO:0000313" key="2">
    <source>
        <dbReference type="Proteomes" id="UP000012338"/>
    </source>
</evidence>
<name>N4WY43_COCH4</name>
<evidence type="ECO:0000313" key="1">
    <source>
        <dbReference type="EMBL" id="ENI01108.1"/>
    </source>
</evidence>
<reference evidence="1 2" key="1">
    <citation type="journal article" date="2012" name="PLoS Pathog.">
        <title>Diverse lifestyles and strategies of plant pathogenesis encoded in the genomes of eighteen Dothideomycetes fungi.</title>
        <authorList>
            <person name="Ohm R.A."/>
            <person name="Feau N."/>
            <person name="Henrissat B."/>
            <person name="Schoch C.L."/>
            <person name="Horwitz B.A."/>
            <person name="Barry K.W."/>
            <person name="Condon B.J."/>
            <person name="Copeland A.C."/>
            <person name="Dhillon B."/>
            <person name="Glaser F."/>
            <person name="Hesse C.N."/>
            <person name="Kosti I."/>
            <person name="LaButti K."/>
            <person name="Lindquist E.A."/>
            <person name="Lucas S."/>
            <person name="Salamov A.A."/>
            <person name="Bradshaw R.E."/>
            <person name="Ciuffetti L."/>
            <person name="Hamelin R.C."/>
            <person name="Kema G.H.J."/>
            <person name="Lawrence C."/>
            <person name="Scott J.A."/>
            <person name="Spatafora J.W."/>
            <person name="Turgeon B.G."/>
            <person name="de Wit P.J.G.M."/>
            <person name="Zhong S."/>
            <person name="Goodwin S.B."/>
            <person name="Grigoriev I.V."/>
        </authorList>
    </citation>
    <scope>NUCLEOTIDE SEQUENCE [LARGE SCALE GENOMIC DNA]</scope>
    <source>
        <strain evidence="2">C4 / ATCC 48331 / race T</strain>
    </source>
</reference>
<sequence length="180" mass="21111">MLTNTEQDNTKSIVMDYYDYYAQAIAKKVTPRPLQHEYKDYKDPGFSIGTKNDSSEKYVGNGCIDGYDDEYCDDEYCDDEYCDDEYCDDEYCDDEYCDDEYCDECDDEYCDECEDEYCDECHEKYCDECHNGCNDDCCDRCDSDCCKECDNDCDGECCDECCYRRSCYESSYDDGSCHSL</sequence>
<dbReference type="EMBL" id="KB733470">
    <property type="protein sequence ID" value="ENI01108.1"/>
    <property type="molecule type" value="Genomic_DNA"/>
</dbReference>
<dbReference type="Proteomes" id="UP000012338">
    <property type="component" value="Unassembled WGS sequence"/>
</dbReference>
<organism evidence="1 2">
    <name type="scientific">Cochliobolus heterostrophus (strain C4 / ATCC 48331 / race T)</name>
    <name type="common">Southern corn leaf blight fungus</name>
    <name type="synonym">Bipolaris maydis</name>
    <dbReference type="NCBI Taxonomy" id="665024"/>
    <lineage>
        <taxon>Eukaryota</taxon>
        <taxon>Fungi</taxon>
        <taxon>Dikarya</taxon>
        <taxon>Ascomycota</taxon>
        <taxon>Pezizomycotina</taxon>
        <taxon>Dothideomycetes</taxon>
        <taxon>Pleosporomycetidae</taxon>
        <taxon>Pleosporales</taxon>
        <taxon>Pleosporineae</taxon>
        <taxon>Pleosporaceae</taxon>
        <taxon>Bipolaris</taxon>
    </lineage>
</organism>